<evidence type="ECO:0000256" key="3">
    <source>
        <dbReference type="ARBA" id="ARBA00022989"/>
    </source>
</evidence>
<evidence type="ECO:0000259" key="7">
    <source>
        <dbReference type="PROSITE" id="PS50850"/>
    </source>
</evidence>
<reference evidence="8 9" key="1">
    <citation type="submission" date="2016-02" db="EMBL/GenBank/DDBJ databases">
        <title>Biosynthesis of antibiotic leucinostatins and their inhibition on Phytophthora in bio-control Purpureocillium lilacinum.</title>
        <authorList>
            <person name="Wang G."/>
            <person name="Liu Z."/>
            <person name="Lin R."/>
            <person name="Li E."/>
            <person name="Mao Z."/>
            <person name="Ling J."/>
            <person name="Yin W."/>
            <person name="Xie B."/>
        </authorList>
    </citation>
    <scope>NUCLEOTIDE SEQUENCE [LARGE SCALE GENOMIC DNA]</scope>
    <source>
        <strain evidence="8">PLFJ-1</strain>
    </source>
</reference>
<feature type="transmembrane region" description="Helical" evidence="6">
    <location>
        <begin position="281"/>
        <end position="303"/>
    </location>
</feature>
<evidence type="ECO:0000256" key="5">
    <source>
        <dbReference type="ARBA" id="ARBA00038347"/>
    </source>
</evidence>
<feature type="transmembrane region" description="Helical" evidence="6">
    <location>
        <begin position="461"/>
        <end position="479"/>
    </location>
</feature>
<evidence type="ECO:0000256" key="6">
    <source>
        <dbReference type="SAM" id="Phobius"/>
    </source>
</evidence>
<sequence>MVSNLADETAPLLVAGPPQRETVHGQRLPVTADFSSNDDPDNPLNWTPRFKWGIVALLALTSFTVTFNCMSVIPVARHIIEELEGGNTSSSASVLPITIWELGEAAGPIFIGPLSEVIGRHRIINAANSVFILATICAAVSRSTSLFIASRAMTGMAVSSNVLNPAIVGDIFVPDQRGTAISLIMFAPLLGGTVGPALSGLLSQSLGWRCVLWVCVALAAACGFAFLTYFQETYSIVILRRRVSKRRTQPGSERVYNDAAGIDLGKSSVRLWSSILRPFKVLYGSGVLASLALFGSVVFSQIYVLSVTLPLILGDVYGLSPAAVGSAFVANGFGSFISVLICNLGLDRAYVKLREANGGVGMPEHRLPMAIVGALSLPPAVALYGWCAEYRLPLTLFLASVIFIRFSLLLVILPLMAYVVDASGLHSASALTGVIVLRCLASAFLPLLMASGVEQFGYGRGFLVLASLNLLLALVPIAIQRYGGAWRKHSKYTRI</sequence>
<protein>
    <submittedName>
        <fullName evidence="8">Major facilitator superfamily transporter</fullName>
    </submittedName>
</protein>
<feature type="transmembrane region" description="Helical" evidence="6">
    <location>
        <begin position="430"/>
        <end position="449"/>
    </location>
</feature>
<proteinExistence type="inferred from homology"/>
<dbReference type="Proteomes" id="UP000078340">
    <property type="component" value="Unassembled WGS sequence"/>
</dbReference>
<feature type="transmembrane region" description="Helical" evidence="6">
    <location>
        <begin position="392"/>
        <end position="418"/>
    </location>
</feature>
<accession>A0A179FAP2</accession>
<dbReference type="PANTHER" id="PTHR23502:SF163">
    <property type="entry name" value="MAJOR FACILITATOR SUPERFAMILY (MFS) PROFILE DOMAIN-CONTAINING PROTEIN"/>
    <property type="match status" value="1"/>
</dbReference>
<dbReference type="Gene3D" id="1.20.1250.20">
    <property type="entry name" value="MFS general substrate transporter like domains"/>
    <property type="match status" value="1"/>
</dbReference>
<gene>
    <name evidence="8" type="ORF">VFPFJ_11431</name>
</gene>
<dbReference type="SUPFAM" id="SSF103473">
    <property type="entry name" value="MFS general substrate transporter"/>
    <property type="match status" value="1"/>
</dbReference>
<keyword evidence="4 6" id="KW-0472">Membrane</keyword>
<evidence type="ECO:0000313" key="9">
    <source>
        <dbReference type="Proteomes" id="UP000078340"/>
    </source>
</evidence>
<dbReference type="InterPro" id="IPR020846">
    <property type="entry name" value="MFS_dom"/>
</dbReference>
<evidence type="ECO:0000313" key="8">
    <source>
        <dbReference type="EMBL" id="OAQ62534.1"/>
    </source>
</evidence>
<dbReference type="AlphaFoldDB" id="A0A179FAP2"/>
<evidence type="ECO:0000256" key="2">
    <source>
        <dbReference type="ARBA" id="ARBA00022692"/>
    </source>
</evidence>
<dbReference type="FunFam" id="1.20.1250.20:FF:000509">
    <property type="entry name" value="MFS general substrate transporter"/>
    <property type="match status" value="1"/>
</dbReference>
<comment type="subcellular location">
    <subcellularLocation>
        <location evidence="1">Membrane</location>
        <topology evidence="1">Multi-pass membrane protein</topology>
    </subcellularLocation>
</comment>
<feature type="domain" description="Major facilitator superfamily (MFS) profile" evidence="7">
    <location>
        <begin position="54"/>
        <end position="484"/>
    </location>
</feature>
<feature type="transmembrane region" description="Helical" evidence="6">
    <location>
        <begin position="323"/>
        <end position="346"/>
    </location>
</feature>
<keyword evidence="2 6" id="KW-0812">Transmembrane</keyword>
<feature type="transmembrane region" description="Helical" evidence="6">
    <location>
        <begin position="367"/>
        <end position="386"/>
    </location>
</feature>
<dbReference type="OMA" id="ACVWVRM"/>
<feature type="transmembrane region" description="Helical" evidence="6">
    <location>
        <begin position="52"/>
        <end position="73"/>
    </location>
</feature>
<organism evidence="8 9">
    <name type="scientific">Purpureocillium lilacinum</name>
    <name type="common">Paecilomyces lilacinus</name>
    <dbReference type="NCBI Taxonomy" id="33203"/>
    <lineage>
        <taxon>Eukaryota</taxon>
        <taxon>Fungi</taxon>
        <taxon>Dikarya</taxon>
        <taxon>Ascomycota</taxon>
        <taxon>Pezizomycotina</taxon>
        <taxon>Sordariomycetes</taxon>
        <taxon>Hypocreomycetidae</taxon>
        <taxon>Hypocreales</taxon>
        <taxon>Ophiocordycipitaceae</taxon>
        <taxon>Purpureocillium</taxon>
    </lineage>
</organism>
<dbReference type="GO" id="GO:0022857">
    <property type="term" value="F:transmembrane transporter activity"/>
    <property type="evidence" value="ECO:0007669"/>
    <property type="project" value="InterPro"/>
</dbReference>
<name>A0A179FAP2_PURLI</name>
<dbReference type="InterPro" id="IPR011701">
    <property type="entry name" value="MFS"/>
</dbReference>
<feature type="transmembrane region" description="Helical" evidence="6">
    <location>
        <begin position="211"/>
        <end position="230"/>
    </location>
</feature>
<dbReference type="GO" id="GO:0016020">
    <property type="term" value="C:membrane"/>
    <property type="evidence" value="ECO:0007669"/>
    <property type="project" value="UniProtKB-SubCell"/>
</dbReference>
<comment type="similarity">
    <text evidence="5">Belongs to the major facilitator superfamily. CAR1 family.</text>
</comment>
<keyword evidence="3 6" id="KW-1133">Transmembrane helix</keyword>
<dbReference type="EMBL" id="LSBI01000033">
    <property type="protein sequence ID" value="OAQ62534.1"/>
    <property type="molecule type" value="Genomic_DNA"/>
</dbReference>
<feature type="transmembrane region" description="Helical" evidence="6">
    <location>
        <begin position="180"/>
        <end position="199"/>
    </location>
</feature>
<dbReference type="Pfam" id="PF07690">
    <property type="entry name" value="MFS_1"/>
    <property type="match status" value="1"/>
</dbReference>
<comment type="caution">
    <text evidence="8">The sequence shown here is derived from an EMBL/GenBank/DDBJ whole genome shotgun (WGS) entry which is preliminary data.</text>
</comment>
<dbReference type="PROSITE" id="PS50850">
    <property type="entry name" value="MFS"/>
    <property type="match status" value="1"/>
</dbReference>
<evidence type="ECO:0000256" key="1">
    <source>
        <dbReference type="ARBA" id="ARBA00004141"/>
    </source>
</evidence>
<dbReference type="PANTHER" id="PTHR23502">
    <property type="entry name" value="MAJOR FACILITATOR SUPERFAMILY"/>
    <property type="match status" value="1"/>
</dbReference>
<evidence type="ECO:0000256" key="4">
    <source>
        <dbReference type="ARBA" id="ARBA00023136"/>
    </source>
</evidence>
<dbReference type="InterPro" id="IPR036259">
    <property type="entry name" value="MFS_trans_sf"/>
</dbReference>